<proteinExistence type="predicted"/>
<feature type="transmembrane region" description="Helical" evidence="1">
    <location>
        <begin position="14"/>
        <end position="37"/>
    </location>
</feature>
<gene>
    <name evidence="2" type="ORF">AWC05_07480</name>
</gene>
<organism evidence="2 3">
    <name type="scientific">Mycobacterium florentinum</name>
    <dbReference type="NCBI Taxonomy" id="292462"/>
    <lineage>
        <taxon>Bacteria</taxon>
        <taxon>Bacillati</taxon>
        <taxon>Actinomycetota</taxon>
        <taxon>Actinomycetes</taxon>
        <taxon>Mycobacteriales</taxon>
        <taxon>Mycobacteriaceae</taxon>
        <taxon>Mycobacterium</taxon>
        <taxon>Mycobacterium simiae complex</taxon>
    </lineage>
</organism>
<sequence>MPNNTSNRINPERLLSQLGGVSGLIYSSLPVVVFVAASSLLGLLPAIGAALGVAALVLVWRLVRRESTQPAFSGFVGVAVCALIAYIVGASKGYFLLGIWVSLLWAVVFAVSVVIRRPLVGYTWSWATGRDRGWRDVSRAVYAFDIATLCWVLVFAARFVVQRLLYEADQTGWLAAARIGMGWPLTALAALVTYAAIKAAQRAIAGAGDEFGPAIDADTVGD</sequence>
<feature type="transmembrane region" description="Helical" evidence="1">
    <location>
        <begin position="70"/>
        <end position="88"/>
    </location>
</feature>
<dbReference type="AlphaFoldDB" id="A0A1X1TVG9"/>
<feature type="transmembrane region" description="Helical" evidence="1">
    <location>
        <begin position="94"/>
        <end position="115"/>
    </location>
</feature>
<keyword evidence="3" id="KW-1185">Reference proteome</keyword>
<dbReference type="Pfam" id="PF11361">
    <property type="entry name" value="DUF3159"/>
    <property type="match status" value="1"/>
</dbReference>
<dbReference type="PIRSF" id="PIRSF010219">
    <property type="entry name" value="UCP010219"/>
    <property type="match status" value="1"/>
</dbReference>
<dbReference type="OrthoDB" id="5244221at2"/>
<feature type="transmembrane region" description="Helical" evidence="1">
    <location>
        <begin position="43"/>
        <end position="63"/>
    </location>
</feature>
<feature type="transmembrane region" description="Helical" evidence="1">
    <location>
        <begin position="173"/>
        <end position="197"/>
    </location>
</feature>
<evidence type="ECO:0008006" key="4">
    <source>
        <dbReference type="Google" id="ProtNLM"/>
    </source>
</evidence>
<feature type="transmembrane region" description="Helical" evidence="1">
    <location>
        <begin position="140"/>
        <end position="161"/>
    </location>
</feature>
<evidence type="ECO:0000313" key="2">
    <source>
        <dbReference type="EMBL" id="ORV48573.1"/>
    </source>
</evidence>
<dbReference type="EMBL" id="LQOV01000034">
    <property type="protein sequence ID" value="ORV48573.1"/>
    <property type="molecule type" value="Genomic_DNA"/>
</dbReference>
<keyword evidence="1" id="KW-0812">Transmembrane</keyword>
<dbReference type="Proteomes" id="UP000193010">
    <property type="component" value="Unassembled WGS sequence"/>
</dbReference>
<keyword evidence="1" id="KW-0472">Membrane</keyword>
<reference evidence="2 3" key="1">
    <citation type="submission" date="2016-01" db="EMBL/GenBank/DDBJ databases">
        <title>The new phylogeny of the genus Mycobacterium.</title>
        <authorList>
            <person name="Tarcisio F."/>
            <person name="Conor M."/>
            <person name="Antonella G."/>
            <person name="Elisabetta G."/>
            <person name="Giulia F.S."/>
            <person name="Sara T."/>
            <person name="Anna F."/>
            <person name="Clotilde B."/>
            <person name="Roberto B."/>
            <person name="Veronica D.S."/>
            <person name="Fabio R."/>
            <person name="Monica P."/>
            <person name="Olivier J."/>
            <person name="Enrico T."/>
            <person name="Nicola S."/>
        </authorList>
    </citation>
    <scope>NUCLEOTIDE SEQUENCE [LARGE SCALE GENOMIC DNA]</scope>
    <source>
        <strain evidence="2 3">DSM 44852</strain>
    </source>
</reference>
<accession>A0A1X1TVG9</accession>
<keyword evidence="1" id="KW-1133">Transmembrane helix</keyword>
<name>A0A1X1TVG9_MYCFL</name>
<dbReference type="STRING" id="292462.AWC05_07480"/>
<evidence type="ECO:0000256" key="1">
    <source>
        <dbReference type="SAM" id="Phobius"/>
    </source>
</evidence>
<protein>
    <recommendedName>
        <fullName evidence="4">DUF3159 domain-containing protein</fullName>
    </recommendedName>
</protein>
<dbReference type="InterPro" id="IPR016566">
    <property type="entry name" value="UCP010219"/>
</dbReference>
<comment type="caution">
    <text evidence="2">The sequence shown here is derived from an EMBL/GenBank/DDBJ whole genome shotgun (WGS) entry which is preliminary data.</text>
</comment>
<evidence type="ECO:0000313" key="3">
    <source>
        <dbReference type="Proteomes" id="UP000193010"/>
    </source>
</evidence>